<dbReference type="EMBL" id="BPWL01000002">
    <property type="protein sequence ID" value="GJJ07038.1"/>
    <property type="molecule type" value="Genomic_DNA"/>
</dbReference>
<dbReference type="AlphaFoldDB" id="A0AAV5A0P6"/>
<evidence type="ECO:0000313" key="2">
    <source>
        <dbReference type="Proteomes" id="UP001050691"/>
    </source>
</evidence>
<keyword evidence="2" id="KW-1185">Reference proteome</keyword>
<sequence length="72" mass="8432">MSQLHLIRQTLLHRSQVWDERFLDILGPDPRMQIIAQGSDEFEFEFAHEKNNDVFVIKLKDAKDIPGPQNIT</sequence>
<name>A0AAV5A0P6_9AGAM</name>
<reference evidence="1" key="1">
    <citation type="submission" date="2021-10" db="EMBL/GenBank/DDBJ databases">
        <title>De novo Genome Assembly of Clathrus columnatus (Basidiomycota, Fungi) Using Illumina and Nanopore Sequence Data.</title>
        <authorList>
            <person name="Ogiso-Tanaka E."/>
            <person name="Itagaki H."/>
            <person name="Hosoya T."/>
            <person name="Hosaka K."/>
        </authorList>
    </citation>
    <scope>NUCLEOTIDE SEQUENCE</scope>
    <source>
        <strain evidence="1">MO-923</strain>
    </source>
</reference>
<gene>
    <name evidence="1" type="ORF">Clacol_001236</name>
</gene>
<organism evidence="1 2">
    <name type="scientific">Clathrus columnatus</name>
    <dbReference type="NCBI Taxonomy" id="1419009"/>
    <lineage>
        <taxon>Eukaryota</taxon>
        <taxon>Fungi</taxon>
        <taxon>Dikarya</taxon>
        <taxon>Basidiomycota</taxon>
        <taxon>Agaricomycotina</taxon>
        <taxon>Agaricomycetes</taxon>
        <taxon>Phallomycetidae</taxon>
        <taxon>Phallales</taxon>
        <taxon>Clathraceae</taxon>
        <taxon>Clathrus</taxon>
    </lineage>
</organism>
<comment type="caution">
    <text evidence="1">The sequence shown here is derived from an EMBL/GenBank/DDBJ whole genome shotgun (WGS) entry which is preliminary data.</text>
</comment>
<accession>A0AAV5A0P6</accession>
<evidence type="ECO:0000313" key="1">
    <source>
        <dbReference type="EMBL" id="GJJ07038.1"/>
    </source>
</evidence>
<protein>
    <submittedName>
        <fullName evidence="1">Uncharacterized protein</fullName>
    </submittedName>
</protein>
<dbReference type="Proteomes" id="UP001050691">
    <property type="component" value="Unassembled WGS sequence"/>
</dbReference>
<proteinExistence type="predicted"/>